<feature type="region of interest" description="Disordered" evidence="1">
    <location>
        <begin position="49"/>
        <end position="91"/>
    </location>
</feature>
<accession>A0A0J9X4F3</accession>
<dbReference type="AlphaFoldDB" id="A0A0J9X4F3"/>
<feature type="compositionally biased region" description="Low complexity" evidence="1">
    <location>
        <begin position="54"/>
        <end position="68"/>
    </location>
</feature>
<dbReference type="Proteomes" id="UP000242525">
    <property type="component" value="Unassembled WGS sequence"/>
</dbReference>
<dbReference type="EMBL" id="CCBN010000002">
    <property type="protein sequence ID" value="CDO52012.1"/>
    <property type="molecule type" value="Genomic_DNA"/>
</dbReference>
<proteinExistence type="predicted"/>
<sequence>MASYADKADSLAQSDDFLSIKMEDNLSTQNMLASAADFDIDELFKEQCGSSPASTTTGGLGSVTTSDSSAKDVTTTNTQKDAGPSPEFILHLPPLHSIKRPKLYNTLESEMPALKRPKTYTKDIPSNSNGNNNSKNMINSFKKIVPDLLLPEDVVVGPIDDLVGSTALPAEASQSLLAIKAMKEKMISTHTLLTTYTALRRTSAQSSSQLALTRTQLVDAARWRSLLADENARLKARVAIVGKEEEHLKCAVRKLTKDTNGLQKNEALKHEIVEKNREIERLLRKCEGL</sequence>
<evidence type="ECO:0000313" key="3">
    <source>
        <dbReference type="Proteomes" id="UP000242525"/>
    </source>
</evidence>
<protein>
    <submittedName>
        <fullName evidence="2">Uncharacterized protein</fullName>
    </submittedName>
</protein>
<evidence type="ECO:0000313" key="2">
    <source>
        <dbReference type="EMBL" id="CDO52012.1"/>
    </source>
</evidence>
<organism evidence="2 3">
    <name type="scientific">Geotrichum candidum</name>
    <name type="common">Oospora lactis</name>
    <name type="synonym">Dipodascus geotrichum</name>
    <dbReference type="NCBI Taxonomy" id="1173061"/>
    <lineage>
        <taxon>Eukaryota</taxon>
        <taxon>Fungi</taxon>
        <taxon>Dikarya</taxon>
        <taxon>Ascomycota</taxon>
        <taxon>Saccharomycotina</taxon>
        <taxon>Dipodascomycetes</taxon>
        <taxon>Dipodascales</taxon>
        <taxon>Dipodascaceae</taxon>
        <taxon>Geotrichum</taxon>
    </lineage>
</organism>
<comment type="caution">
    <text evidence="2">The sequence shown here is derived from an EMBL/GenBank/DDBJ whole genome shotgun (WGS) entry which is preliminary data.</text>
</comment>
<reference evidence="2" key="1">
    <citation type="submission" date="2014-03" db="EMBL/GenBank/DDBJ databases">
        <authorList>
            <person name="Casaregola S."/>
        </authorList>
    </citation>
    <scope>NUCLEOTIDE SEQUENCE [LARGE SCALE GENOMIC DNA]</scope>
    <source>
        <strain evidence="2">CLIB 918</strain>
    </source>
</reference>
<feature type="compositionally biased region" description="Polar residues" evidence="1">
    <location>
        <begin position="71"/>
        <end position="80"/>
    </location>
</feature>
<gene>
    <name evidence="2" type="ORF">BN980_GECA02s04498g</name>
</gene>
<keyword evidence="3" id="KW-1185">Reference proteome</keyword>
<evidence type="ECO:0000256" key="1">
    <source>
        <dbReference type="SAM" id="MobiDB-lite"/>
    </source>
</evidence>
<name>A0A0J9X4F3_GEOCN</name>